<dbReference type="Pfam" id="PF00440">
    <property type="entry name" value="TetR_N"/>
    <property type="match status" value="1"/>
</dbReference>
<dbReference type="PANTHER" id="PTHR30055:SF223">
    <property type="entry name" value="HTH-TYPE TRANSCRIPTIONAL REGULATOR UIDR"/>
    <property type="match status" value="1"/>
</dbReference>
<dbReference type="PRINTS" id="PR00455">
    <property type="entry name" value="HTHTETR"/>
</dbReference>
<dbReference type="SUPFAM" id="SSF48498">
    <property type="entry name" value="Tetracyclin repressor-like, C-terminal domain"/>
    <property type="match status" value="1"/>
</dbReference>
<evidence type="ECO:0000256" key="2">
    <source>
        <dbReference type="PROSITE-ProRule" id="PRU00335"/>
    </source>
</evidence>
<sequence>MTDAPPPAGPGRRRRGPSPAKTAATRRALVEAGLALFLDTGYGATRMSDVALRAGLGKGTIYLHFSDKAALFDAVVREVALRTRAQRALPRPRPNEPTRDFLRRVVPPLLGLFRDSGLSRVILLVASEGARLPEVADVYRQVIIDPVLRIVVLYAGRAERRGELRAGPLSRHPLIMVAPVVVTTLYNTLFAGAAPVDVLATFDDFLDLLFAAGAKSPA</sequence>
<dbReference type="GO" id="GO:0000976">
    <property type="term" value="F:transcription cis-regulatory region binding"/>
    <property type="evidence" value="ECO:0007669"/>
    <property type="project" value="TreeGrafter"/>
</dbReference>
<dbReference type="SUPFAM" id="SSF46689">
    <property type="entry name" value="Homeodomain-like"/>
    <property type="match status" value="1"/>
</dbReference>
<dbReference type="GO" id="GO:0003700">
    <property type="term" value="F:DNA-binding transcription factor activity"/>
    <property type="evidence" value="ECO:0007669"/>
    <property type="project" value="TreeGrafter"/>
</dbReference>
<evidence type="ECO:0000256" key="3">
    <source>
        <dbReference type="SAM" id="MobiDB-lite"/>
    </source>
</evidence>
<dbReference type="RefSeq" id="WP_129220550.1">
    <property type="nucleotide sequence ID" value="NZ_QYBC01000015.1"/>
</dbReference>
<feature type="region of interest" description="Disordered" evidence="3">
    <location>
        <begin position="1"/>
        <end position="23"/>
    </location>
</feature>
<accession>A0A4Q2R905</accession>
<dbReference type="InterPro" id="IPR009057">
    <property type="entry name" value="Homeodomain-like_sf"/>
</dbReference>
<evidence type="ECO:0000256" key="1">
    <source>
        <dbReference type="ARBA" id="ARBA00023125"/>
    </source>
</evidence>
<dbReference type="InterPro" id="IPR001647">
    <property type="entry name" value="HTH_TetR"/>
</dbReference>
<reference evidence="5 6" key="1">
    <citation type="submission" date="2018-09" db="EMBL/GenBank/DDBJ databases">
        <authorList>
            <person name="Grouzdev D.S."/>
            <person name="Krutkina M.S."/>
        </authorList>
    </citation>
    <scope>NUCLEOTIDE SEQUENCE [LARGE SCALE GENOMIC DNA]</scope>
    <source>
        <strain evidence="5 6">RmlP001</strain>
    </source>
</reference>
<evidence type="ECO:0000259" key="4">
    <source>
        <dbReference type="PROSITE" id="PS50977"/>
    </source>
</evidence>
<dbReference type="EMBL" id="QYBC01000015">
    <property type="protein sequence ID" value="RYB03265.1"/>
    <property type="molecule type" value="Genomic_DNA"/>
</dbReference>
<dbReference type="InterPro" id="IPR050109">
    <property type="entry name" value="HTH-type_TetR-like_transc_reg"/>
</dbReference>
<name>A0A4Q2R905_9HYPH</name>
<dbReference type="PROSITE" id="PS50977">
    <property type="entry name" value="HTH_TETR_2"/>
    <property type="match status" value="1"/>
</dbReference>
<reference evidence="5 6" key="2">
    <citation type="submission" date="2019-02" db="EMBL/GenBank/DDBJ databases">
        <title>'Lichenibacterium ramalinii' gen. nov. sp. nov., 'Lichenibacterium minor' gen. nov. sp. nov.</title>
        <authorList>
            <person name="Pankratov T."/>
        </authorList>
    </citation>
    <scope>NUCLEOTIDE SEQUENCE [LARGE SCALE GENOMIC DNA]</scope>
    <source>
        <strain evidence="5 6">RmlP001</strain>
    </source>
</reference>
<dbReference type="AlphaFoldDB" id="A0A4Q2R905"/>
<organism evidence="5 6">
    <name type="scientific">Lichenibacterium ramalinae</name>
    <dbReference type="NCBI Taxonomy" id="2316527"/>
    <lineage>
        <taxon>Bacteria</taxon>
        <taxon>Pseudomonadati</taxon>
        <taxon>Pseudomonadota</taxon>
        <taxon>Alphaproteobacteria</taxon>
        <taxon>Hyphomicrobiales</taxon>
        <taxon>Lichenihabitantaceae</taxon>
        <taxon>Lichenibacterium</taxon>
    </lineage>
</organism>
<dbReference type="Proteomes" id="UP000289411">
    <property type="component" value="Unassembled WGS sequence"/>
</dbReference>
<dbReference type="Gene3D" id="1.10.357.10">
    <property type="entry name" value="Tetracycline Repressor, domain 2"/>
    <property type="match status" value="1"/>
</dbReference>
<dbReference type="InterPro" id="IPR036271">
    <property type="entry name" value="Tet_transcr_reg_TetR-rel_C_sf"/>
</dbReference>
<proteinExistence type="predicted"/>
<dbReference type="OrthoDB" id="7185252at2"/>
<feature type="domain" description="HTH tetR-type" evidence="4">
    <location>
        <begin position="23"/>
        <end position="83"/>
    </location>
</feature>
<comment type="caution">
    <text evidence="5">The sequence shown here is derived from an EMBL/GenBank/DDBJ whole genome shotgun (WGS) entry which is preliminary data.</text>
</comment>
<keyword evidence="1 2" id="KW-0238">DNA-binding</keyword>
<gene>
    <name evidence="5" type="ORF">D3272_17735</name>
</gene>
<evidence type="ECO:0000313" key="6">
    <source>
        <dbReference type="Proteomes" id="UP000289411"/>
    </source>
</evidence>
<dbReference type="PANTHER" id="PTHR30055">
    <property type="entry name" value="HTH-TYPE TRANSCRIPTIONAL REGULATOR RUTR"/>
    <property type="match status" value="1"/>
</dbReference>
<protein>
    <submittedName>
        <fullName evidence="5">TetR/AcrR family transcriptional regulator</fullName>
    </submittedName>
</protein>
<evidence type="ECO:0000313" key="5">
    <source>
        <dbReference type="EMBL" id="RYB03265.1"/>
    </source>
</evidence>
<keyword evidence="6" id="KW-1185">Reference proteome</keyword>
<feature type="DNA-binding region" description="H-T-H motif" evidence="2">
    <location>
        <begin position="46"/>
        <end position="65"/>
    </location>
</feature>